<dbReference type="PANTHER" id="PTHR10039">
    <property type="entry name" value="AMELOGENIN"/>
    <property type="match status" value="1"/>
</dbReference>
<reference evidence="5" key="1">
    <citation type="journal article" date="2017" name="Nat. Ecol. Evol.">
        <title>Genome expansion and lineage-specific genetic innovations in the forest pathogenic fungi Armillaria.</title>
        <authorList>
            <person name="Sipos G."/>
            <person name="Prasanna A.N."/>
            <person name="Walter M.C."/>
            <person name="O'Connor E."/>
            <person name="Balint B."/>
            <person name="Krizsan K."/>
            <person name="Kiss B."/>
            <person name="Hess J."/>
            <person name="Varga T."/>
            <person name="Slot J."/>
            <person name="Riley R."/>
            <person name="Boka B."/>
            <person name="Rigling D."/>
            <person name="Barry K."/>
            <person name="Lee J."/>
            <person name="Mihaltcheva S."/>
            <person name="LaButti K."/>
            <person name="Lipzen A."/>
            <person name="Waldron R."/>
            <person name="Moloney N.M."/>
            <person name="Sperisen C."/>
            <person name="Kredics L."/>
            <person name="Vagvoelgyi C."/>
            <person name="Patrignani A."/>
            <person name="Fitzpatrick D."/>
            <person name="Nagy I."/>
            <person name="Doyle S."/>
            <person name="Anderson J.B."/>
            <person name="Grigoriev I.V."/>
            <person name="Gueldener U."/>
            <person name="Muensterkoetter M."/>
            <person name="Nagy L.G."/>
        </authorList>
    </citation>
    <scope>NUCLEOTIDE SEQUENCE [LARGE SCALE GENOMIC DNA]</scope>
    <source>
        <strain evidence="5">Ar21-2</strain>
    </source>
</reference>
<keyword evidence="1" id="KW-0677">Repeat</keyword>
<accession>A0A2H3DE13</accession>
<dbReference type="InterPro" id="IPR027417">
    <property type="entry name" value="P-loop_NTPase"/>
</dbReference>
<dbReference type="OMA" id="WIVEYDD"/>
<dbReference type="STRING" id="47427.A0A2H3DE13"/>
<name>A0A2H3DE13_ARMGA</name>
<dbReference type="Proteomes" id="UP000217790">
    <property type="component" value="Unassembled WGS sequence"/>
</dbReference>
<gene>
    <name evidence="4" type="ORF">ARMGADRAFT_351497</name>
</gene>
<dbReference type="Pfam" id="PF24883">
    <property type="entry name" value="NPHP3_N"/>
    <property type="match status" value="1"/>
</dbReference>
<dbReference type="InParanoid" id="A0A2H3DE13"/>
<evidence type="ECO:0000256" key="2">
    <source>
        <dbReference type="SAM" id="MobiDB-lite"/>
    </source>
</evidence>
<feature type="domain" description="Nephrocystin 3-like N-terminal" evidence="3">
    <location>
        <begin position="280"/>
        <end position="438"/>
    </location>
</feature>
<feature type="compositionally biased region" description="Polar residues" evidence="2">
    <location>
        <begin position="23"/>
        <end position="64"/>
    </location>
</feature>
<dbReference type="EMBL" id="KZ293670">
    <property type="protein sequence ID" value="PBK89088.1"/>
    <property type="molecule type" value="Genomic_DNA"/>
</dbReference>
<evidence type="ECO:0000256" key="1">
    <source>
        <dbReference type="ARBA" id="ARBA00022737"/>
    </source>
</evidence>
<evidence type="ECO:0000313" key="4">
    <source>
        <dbReference type="EMBL" id="PBK89088.1"/>
    </source>
</evidence>
<dbReference type="AlphaFoldDB" id="A0A2H3DE13"/>
<dbReference type="OrthoDB" id="3038309at2759"/>
<dbReference type="InterPro" id="IPR056884">
    <property type="entry name" value="NPHP3-like_N"/>
</dbReference>
<sequence length="1083" mass="122291">MSIGSNSSCPNVSLKIFREDASDYSSITQSSSEDQDMTSVALQSGPSNTVDPESQGISDLSNMQPEEISGRSVEDYCAAAGKVVEETVKPNEPSEWIPKLISGIDTVQNVIDAFKDLHPAASIAWGIISSCVNILKQQTEHDKTVLRLYEAMIRTYKEASDDRLLWQQTQLWQIYISLFQTTNECGMFIKRYTNKNRFKRFFSPNVTQKAEEFIQGFADLREQLNLRVVKDTLVMTLGVRANVGILAMKTLLQELKPEQEFRPKSVCMPGTRVETINALMSWIAEYDVGVLWCSGLAGTGKSALVGTLHNLLCLQMSGRNHLAAFIRYDRTEYRNSSGLIMTIAYSLGTFDQRIGDAIAKALATSHAAIKLPASESRTQFRLLVQEPLETIPELQDEGALVVIIDGLDESDVPKELLEVLADGFGPKLPFMRLIVSSRPEERISRVFKHHQQVHCFPLDTSSDEVKHDIRHFIQQRFASIEDKGVWGRYNEQDAVTLLAERASGLFIWAATVCSFLCDFPGPKRLEVLLETTIPADAMEALTILYQTALETIVSEVSGTKEDIRRCIRAVLGALIVRKGPMTVPMLPELVLQEGDPSAQFIINKLGSVVQAREGSGSLELIHKSFDDFLRDHSRCEDGWFIDVKEHEKELAQRCVSLLMMLSEKWMPRTEEDQDQLHYLFLTSPRWGAADDNDVVLSEGTEYAVNVLDWHLDAFIELGIDTYRALFERHFLLWVTIGIAVLWDRWYSMGYHALLKIIFQVNAEVTDQNLRTCFYHAFLILGRITAYDGFDSVYTGITLSPSNNFICRNWKGCGIETPFDKERLLALIPWNVDDNHELTLSVFQGSRYIRYECTKIGRTFLHLGHSVPRSSGSSVLFDIDTGRIAETPSASMLCFPDLPSYSNISYEQMDASVQIIRLMQLPDEFEFSDLTGIQYEVIERHATLDDDWGHSTDSGDNTTMFISIVNTQTSHCDNYLFPGWSKHSCDILPYAQGFFIVDKDLGSMLKVEPGTAGSNKWMTLDDRENIHGFTVMEDGSRLLGWTVATDMILLREWETSTGTLHSDHIHGRFSWFQSGCQAGYRLEY</sequence>
<evidence type="ECO:0000259" key="3">
    <source>
        <dbReference type="Pfam" id="PF24883"/>
    </source>
</evidence>
<feature type="region of interest" description="Disordered" evidence="2">
    <location>
        <begin position="23"/>
        <end position="67"/>
    </location>
</feature>
<dbReference type="SUPFAM" id="SSF52540">
    <property type="entry name" value="P-loop containing nucleoside triphosphate hydrolases"/>
    <property type="match status" value="1"/>
</dbReference>
<evidence type="ECO:0000313" key="5">
    <source>
        <dbReference type="Proteomes" id="UP000217790"/>
    </source>
</evidence>
<proteinExistence type="predicted"/>
<keyword evidence="5" id="KW-1185">Reference proteome</keyword>
<dbReference type="Gene3D" id="3.40.50.300">
    <property type="entry name" value="P-loop containing nucleotide triphosphate hydrolases"/>
    <property type="match status" value="1"/>
</dbReference>
<protein>
    <recommendedName>
        <fullName evidence="3">Nephrocystin 3-like N-terminal domain-containing protein</fullName>
    </recommendedName>
</protein>
<organism evidence="4 5">
    <name type="scientific">Armillaria gallica</name>
    <name type="common">Bulbous honey fungus</name>
    <name type="synonym">Armillaria bulbosa</name>
    <dbReference type="NCBI Taxonomy" id="47427"/>
    <lineage>
        <taxon>Eukaryota</taxon>
        <taxon>Fungi</taxon>
        <taxon>Dikarya</taxon>
        <taxon>Basidiomycota</taxon>
        <taxon>Agaricomycotina</taxon>
        <taxon>Agaricomycetes</taxon>
        <taxon>Agaricomycetidae</taxon>
        <taxon>Agaricales</taxon>
        <taxon>Marasmiineae</taxon>
        <taxon>Physalacriaceae</taxon>
        <taxon>Armillaria</taxon>
    </lineage>
</organism>
<dbReference type="PANTHER" id="PTHR10039:SF14">
    <property type="entry name" value="NACHT DOMAIN-CONTAINING PROTEIN"/>
    <property type="match status" value="1"/>
</dbReference>